<comment type="catalytic activity">
    <reaction evidence="13">
        <text>L-threonyl-[protein] + ATP = O-phospho-L-threonyl-[protein] + ADP + H(+)</text>
        <dbReference type="Rhea" id="RHEA:46608"/>
        <dbReference type="Rhea" id="RHEA-COMP:11060"/>
        <dbReference type="Rhea" id="RHEA-COMP:11605"/>
        <dbReference type="ChEBI" id="CHEBI:15378"/>
        <dbReference type="ChEBI" id="CHEBI:30013"/>
        <dbReference type="ChEBI" id="CHEBI:30616"/>
        <dbReference type="ChEBI" id="CHEBI:61977"/>
        <dbReference type="ChEBI" id="CHEBI:456216"/>
        <dbReference type="EC" id="2.7.11.13"/>
    </reaction>
</comment>
<evidence type="ECO:0000259" key="23">
    <source>
        <dbReference type="PROSITE" id="PS51860"/>
    </source>
</evidence>
<dbReference type="CDD" id="cd20822">
    <property type="entry name" value="C1_ScPKC1-like_rpt1"/>
    <property type="match status" value="1"/>
</dbReference>
<feature type="compositionally biased region" description="Low complexity" evidence="18">
    <location>
        <begin position="366"/>
        <end position="381"/>
    </location>
</feature>
<dbReference type="FunFam" id="3.30.60.20:FF:000034">
    <property type="entry name" value="Protein kinase C"/>
    <property type="match status" value="1"/>
</dbReference>
<comment type="similarity">
    <text evidence="1">Belongs to the protein kinase superfamily. AGC Ser/Thr protein kinase family. PKC subfamily.</text>
</comment>
<evidence type="ECO:0000259" key="20">
    <source>
        <dbReference type="PROSITE" id="PS50011"/>
    </source>
</evidence>
<dbReference type="SMART" id="SM00109">
    <property type="entry name" value="C1"/>
    <property type="match status" value="2"/>
</dbReference>
<dbReference type="GO" id="GO:0004697">
    <property type="term" value="F:diacylglycerol-dependent serine/threonine kinase activity"/>
    <property type="evidence" value="ECO:0007669"/>
    <property type="project" value="UniProtKB-EC"/>
</dbReference>
<dbReference type="CDD" id="cd20823">
    <property type="entry name" value="C1_ScPKC1-like_rpt2"/>
    <property type="match status" value="1"/>
</dbReference>
<dbReference type="SUPFAM" id="SSF56112">
    <property type="entry name" value="Protein kinase-like (PK-like)"/>
    <property type="match status" value="1"/>
</dbReference>
<dbReference type="FunFam" id="3.30.60.20:FF:000014">
    <property type="entry name" value="Protein kinase C"/>
    <property type="match status" value="1"/>
</dbReference>
<dbReference type="Pfam" id="PF02185">
    <property type="entry name" value="HR1"/>
    <property type="match status" value="2"/>
</dbReference>
<dbReference type="InterPro" id="IPR000719">
    <property type="entry name" value="Prot_kinase_dom"/>
</dbReference>
<dbReference type="PROSITE" id="PS00108">
    <property type="entry name" value="PROTEIN_KINASE_ST"/>
    <property type="match status" value="1"/>
</dbReference>
<comment type="caution">
    <text evidence="24">The sequence shown here is derived from an EMBL/GenBank/DDBJ whole genome shotgun (WGS) entry which is preliminary data.</text>
</comment>
<evidence type="ECO:0000256" key="2">
    <source>
        <dbReference type="ARBA" id="ARBA00012429"/>
    </source>
</evidence>
<dbReference type="GO" id="GO:0005524">
    <property type="term" value="F:ATP binding"/>
    <property type="evidence" value="ECO:0007669"/>
    <property type="project" value="UniProtKB-UniRule"/>
</dbReference>
<dbReference type="SMART" id="SM00220">
    <property type="entry name" value="S_TKc"/>
    <property type="match status" value="1"/>
</dbReference>
<dbReference type="FunFam" id="1.10.287.160:FF:000004">
    <property type="entry name" value="Protein kinase C"/>
    <property type="match status" value="1"/>
</dbReference>
<feature type="domain" description="Phorbol-ester/DAG-type" evidence="21">
    <location>
        <begin position="518"/>
        <end position="568"/>
    </location>
</feature>
<evidence type="ECO:0000256" key="11">
    <source>
        <dbReference type="ARBA" id="ARBA00022833"/>
    </source>
</evidence>
<evidence type="ECO:0000259" key="21">
    <source>
        <dbReference type="PROSITE" id="PS50081"/>
    </source>
</evidence>
<keyword evidence="5" id="KW-0808">Transferase</keyword>
<evidence type="ECO:0000256" key="9">
    <source>
        <dbReference type="ARBA" id="ARBA00022771"/>
    </source>
</evidence>
<dbReference type="InterPro" id="IPR000008">
    <property type="entry name" value="C2_dom"/>
</dbReference>
<sequence length="1090" mass="122164">MDGDELIASVYRKIEREKALITAANNMRQSTDNPLVLQRVDINIRDGHKNIAYLEEKMRELQIRRIDQEGGGSPQGRAPGQPPGPTPPPKDYAGYFDNEADAGYPPNATGSTPSGAPFADPRPYAPIPKARPNYTKLDLIKYDTQYLGPKIQLMLSQLEFKLSVEKQYKAGIEKMVRLYQDEGDRKSRADAESRRIESNQKIQLLKQALKRYEDLHVDIESSDAADDESLSSPNMRKPLTGLLTMRIHAVNDVDHAASSRFSRGPETYVIVKVEDAVKARTKATRNDRWLDEAFSIDIDKANEIELTVYDKSGDNPTPIGMLWVRISDIAEEMRRKKIETELNASGWVSADKMGDSGTPRSDHHPGSPMGSSHGHPGAAPGPAGPHGHADVSNAPPSVMIDSWFALEPFGRIHLSMSFAKQLKDRRPFDIGLNRQGAVRQKKEEVHEKQGHKFITQQFYNIMRCALCGEFLKYAAGMQCADCKYTCHRKCYPKVVTKCISKANYETDPDEEKINHRIPHRWEGFSNISANWCCHCGYLLPFGRKNAKRCSECGLTCHAHCTHLVPDFCGMSMAAANQILETLQRTKNHNKTISVSSGLKPTLRSRGPPQPPEDYVTLSLTHKPTEPPHEAIHRRPSADASPTVAPQAAQRQPLPPKSPASPSAVQAANAANAAVGLRSPQQTPTEMSRPPVAPQQPPQHAPYNPSAYAQIQHQHPAQPMPSVGAPPHYGMPPPQQPVHVPQVVPPVVKDELPPPQPRTRIGLDHFNFLAVLGKGNFGKVMLAETKSTRKLYAIKVLKKEFIIEHDEVESTKSEKRVFLIANKERHPFLLNLHACFQTETRVYFVMEYISGGDLMLHIQRGQFGLKRAQFYAAEVCLALKYFHENGVIYRDLKLDNILLTLDGHIKIADYGLCKENMWYGCTTSTFCGTPEFMAPEILLDKKYGRAVDWWAFGVLIYQMLLQQSPFRGEDEDEIYDAILADEPLYPIHMPRDSVSILQKLLTREPELRLGSGPTDAQEVMSHAFFRNINWDDIYHKRGPPPFIPTISSPTDTSNFDQEFTSVTPVLTPVQSVLSQAMQEEFRGFSYTADFA</sequence>
<feature type="domain" description="C2" evidence="19">
    <location>
        <begin position="223"/>
        <end position="342"/>
    </location>
</feature>
<dbReference type="Proteomes" id="UP001146351">
    <property type="component" value="Unassembled WGS sequence"/>
</dbReference>
<gene>
    <name evidence="24" type="ORF">N7492_010649</name>
</gene>
<feature type="compositionally biased region" description="Pro residues" evidence="18">
    <location>
        <begin position="690"/>
        <end position="699"/>
    </location>
</feature>
<feature type="compositionally biased region" description="Pro residues" evidence="18">
    <location>
        <begin position="80"/>
        <end position="90"/>
    </location>
</feature>
<dbReference type="EMBL" id="JAPQKO010000008">
    <property type="protein sequence ID" value="KAJ5152354.1"/>
    <property type="molecule type" value="Genomic_DNA"/>
</dbReference>
<dbReference type="GO" id="GO:0007165">
    <property type="term" value="P:signal transduction"/>
    <property type="evidence" value="ECO:0007669"/>
    <property type="project" value="InterPro"/>
</dbReference>
<evidence type="ECO:0000313" key="25">
    <source>
        <dbReference type="Proteomes" id="UP001146351"/>
    </source>
</evidence>
<dbReference type="Gene3D" id="3.30.60.20">
    <property type="match status" value="2"/>
</dbReference>
<dbReference type="Gene3D" id="1.10.287.160">
    <property type="entry name" value="HR1 repeat"/>
    <property type="match status" value="1"/>
</dbReference>
<dbReference type="SMART" id="SM00239">
    <property type="entry name" value="C2"/>
    <property type="match status" value="1"/>
</dbReference>
<feature type="domain" description="Protein kinase" evidence="20">
    <location>
        <begin position="765"/>
        <end position="1024"/>
    </location>
</feature>
<dbReference type="CDD" id="cd05570">
    <property type="entry name" value="STKc_PKC"/>
    <property type="match status" value="1"/>
</dbReference>
<evidence type="ECO:0000256" key="8">
    <source>
        <dbReference type="ARBA" id="ARBA00022741"/>
    </source>
</evidence>
<dbReference type="EC" id="2.7.11.13" evidence="2"/>
<name>A0A9W9HRT9_9EURO</name>
<keyword evidence="7" id="KW-0677">Repeat</keyword>
<dbReference type="InterPro" id="IPR000961">
    <property type="entry name" value="AGC-kinase_C"/>
</dbReference>
<dbReference type="PROSITE" id="PS50081">
    <property type="entry name" value="ZF_DAG_PE_2"/>
    <property type="match status" value="2"/>
</dbReference>
<dbReference type="PROSITE" id="PS51285">
    <property type="entry name" value="AGC_KINASE_CTER"/>
    <property type="match status" value="1"/>
</dbReference>
<dbReference type="SMART" id="SM00133">
    <property type="entry name" value="S_TK_X"/>
    <property type="match status" value="1"/>
</dbReference>
<dbReference type="CDD" id="cd08689">
    <property type="entry name" value="C2_fungal_Pkc1p"/>
    <property type="match status" value="1"/>
</dbReference>
<dbReference type="SUPFAM" id="SSF49562">
    <property type="entry name" value="C2 domain (Calcium/lipid-binding domain, CaLB)"/>
    <property type="match status" value="1"/>
</dbReference>
<evidence type="ECO:0000256" key="14">
    <source>
        <dbReference type="ARBA" id="ARBA00047470"/>
    </source>
</evidence>
<feature type="region of interest" description="Disordered" evidence="18">
    <location>
        <begin position="348"/>
        <end position="392"/>
    </location>
</feature>
<keyword evidence="12 16" id="KW-0067">ATP-binding</keyword>
<accession>A0A9W9HRT9</accession>
<dbReference type="PROSITE" id="PS00107">
    <property type="entry name" value="PROTEIN_KINASE_ATP"/>
    <property type="match status" value="1"/>
</dbReference>
<dbReference type="GO" id="GO:0009272">
    <property type="term" value="P:fungal-type cell wall biogenesis"/>
    <property type="evidence" value="ECO:0007669"/>
    <property type="project" value="InterPro"/>
</dbReference>
<feature type="domain" description="Phorbol-ester/DAG-type" evidence="21">
    <location>
        <begin position="450"/>
        <end position="498"/>
    </location>
</feature>
<dbReference type="OrthoDB" id="63267at2759"/>
<dbReference type="FunFam" id="3.30.200.20:FF:000103">
    <property type="entry name" value="Protein kinase C"/>
    <property type="match status" value="1"/>
</dbReference>
<dbReference type="PROSITE" id="PS50011">
    <property type="entry name" value="PROTEIN_KINASE_DOM"/>
    <property type="match status" value="1"/>
</dbReference>
<keyword evidence="4" id="KW-0597">Phosphoprotein</keyword>
<dbReference type="SMART" id="SM00742">
    <property type="entry name" value="Hr1"/>
    <property type="match status" value="2"/>
</dbReference>
<keyword evidence="9" id="KW-0863">Zinc-finger</keyword>
<feature type="domain" description="REM-1" evidence="23">
    <location>
        <begin position="141"/>
        <end position="218"/>
    </location>
</feature>
<evidence type="ECO:0000313" key="24">
    <source>
        <dbReference type="EMBL" id="KAJ5152354.1"/>
    </source>
</evidence>
<dbReference type="PANTHER" id="PTHR24351">
    <property type="entry name" value="RIBOSOMAL PROTEIN S6 KINASE"/>
    <property type="match status" value="1"/>
</dbReference>
<dbReference type="FunFam" id="1.10.510.10:FF:000101">
    <property type="entry name" value="Protein kinase C"/>
    <property type="match status" value="1"/>
</dbReference>
<dbReference type="SUPFAM" id="SSF57889">
    <property type="entry name" value="Cysteine-rich domain"/>
    <property type="match status" value="2"/>
</dbReference>
<keyword evidence="8 16" id="KW-0547">Nucleotide-binding</keyword>
<evidence type="ECO:0000256" key="3">
    <source>
        <dbReference type="ARBA" id="ARBA00022527"/>
    </source>
</evidence>
<dbReference type="SUPFAM" id="SSF46585">
    <property type="entry name" value="HR1 repeat"/>
    <property type="match status" value="1"/>
</dbReference>
<dbReference type="Pfam" id="PF00069">
    <property type="entry name" value="Pkinase"/>
    <property type="match status" value="1"/>
</dbReference>
<evidence type="ECO:0000256" key="10">
    <source>
        <dbReference type="ARBA" id="ARBA00022777"/>
    </source>
</evidence>
<dbReference type="Gene3D" id="2.60.40.150">
    <property type="entry name" value="C2 domain"/>
    <property type="match status" value="1"/>
</dbReference>
<feature type="coiled-coil region" evidence="17">
    <location>
        <begin position="188"/>
        <end position="215"/>
    </location>
</feature>
<keyword evidence="25" id="KW-1185">Reference proteome</keyword>
<dbReference type="InterPro" id="IPR035892">
    <property type="entry name" value="C2_domain_sf"/>
</dbReference>
<keyword evidence="10" id="KW-0418">Kinase</keyword>
<keyword evidence="11" id="KW-0862">Zinc</keyword>
<evidence type="ECO:0000256" key="15">
    <source>
        <dbReference type="PROSITE-ProRule" id="PRU01207"/>
    </source>
</evidence>
<evidence type="ECO:0000256" key="4">
    <source>
        <dbReference type="ARBA" id="ARBA00022553"/>
    </source>
</evidence>
<dbReference type="InterPro" id="IPR011009">
    <property type="entry name" value="Kinase-like_dom_sf"/>
</dbReference>
<feature type="domain" description="REM-1" evidence="23">
    <location>
        <begin position="1"/>
        <end position="67"/>
    </location>
</feature>
<reference evidence="24" key="2">
    <citation type="journal article" date="2023" name="IMA Fungus">
        <title>Comparative genomic study of the Penicillium genus elucidates a diverse pangenome and 15 lateral gene transfer events.</title>
        <authorList>
            <person name="Petersen C."/>
            <person name="Sorensen T."/>
            <person name="Nielsen M.R."/>
            <person name="Sondergaard T.E."/>
            <person name="Sorensen J.L."/>
            <person name="Fitzpatrick D.A."/>
            <person name="Frisvad J.C."/>
            <person name="Nielsen K.L."/>
        </authorList>
    </citation>
    <scope>NUCLEOTIDE SEQUENCE</scope>
    <source>
        <strain evidence="24">IBT 21917</strain>
    </source>
</reference>
<dbReference type="InterPro" id="IPR036274">
    <property type="entry name" value="HR1_rpt_sf"/>
</dbReference>
<dbReference type="InterPro" id="IPR037778">
    <property type="entry name" value="C2_fungal_PKC"/>
</dbReference>
<dbReference type="Pfam" id="PF00433">
    <property type="entry name" value="Pkinase_C"/>
    <property type="match status" value="1"/>
</dbReference>
<dbReference type="PROSITE" id="PS50004">
    <property type="entry name" value="C2"/>
    <property type="match status" value="1"/>
</dbReference>
<evidence type="ECO:0000259" key="22">
    <source>
        <dbReference type="PROSITE" id="PS51285"/>
    </source>
</evidence>
<comment type="catalytic activity">
    <reaction evidence="14">
        <text>L-seryl-[protein] + ATP = O-phospho-L-seryl-[protein] + ADP + H(+)</text>
        <dbReference type="Rhea" id="RHEA:17989"/>
        <dbReference type="Rhea" id="RHEA-COMP:9863"/>
        <dbReference type="Rhea" id="RHEA-COMP:11604"/>
        <dbReference type="ChEBI" id="CHEBI:15378"/>
        <dbReference type="ChEBI" id="CHEBI:29999"/>
        <dbReference type="ChEBI" id="CHEBI:30616"/>
        <dbReference type="ChEBI" id="CHEBI:83421"/>
        <dbReference type="ChEBI" id="CHEBI:456216"/>
        <dbReference type="EC" id="2.7.11.13"/>
    </reaction>
</comment>
<dbReference type="InterPro" id="IPR017441">
    <property type="entry name" value="Protein_kinase_ATP_BS"/>
</dbReference>
<reference evidence="24" key="1">
    <citation type="submission" date="2022-11" db="EMBL/GenBank/DDBJ databases">
        <authorList>
            <person name="Petersen C."/>
        </authorList>
    </citation>
    <scope>NUCLEOTIDE SEQUENCE</scope>
    <source>
        <strain evidence="24">IBT 21917</strain>
    </source>
</reference>
<feature type="binding site" evidence="16">
    <location>
        <position position="794"/>
    </location>
    <ligand>
        <name>ATP</name>
        <dbReference type="ChEBI" id="CHEBI:30616"/>
    </ligand>
</feature>
<dbReference type="InterPro" id="IPR002219">
    <property type="entry name" value="PKC_DAG/PE"/>
</dbReference>
<dbReference type="PROSITE" id="PS00479">
    <property type="entry name" value="ZF_DAG_PE_1"/>
    <property type="match status" value="1"/>
</dbReference>
<dbReference type="Gene3D" id="3.30.200.20">
    <property type="entry name" value="Phosphorylase Kinase, domain 1"/>
    <property type="match status" value="1"/>
</dbReference>
<dbReference type="CDD" id="cd11620">
    <property type="entry name" value="HR1_PKC-like_2_fungi"/>
    <property type="match status" value="1"/>
</dbReference>
<dbReference type="InterPro" id="IPR037312">
    <property type="entry name" value="PKC-like_HR1"/>
</dbReference>
<evidence type="ECO:0000256" key="12">
    <source>
        <dbReference type="ARBA" id="ARBA00022840"/>
    </source>
</evidence>
<dbReference type="InterPro" id="IPR008271">
    <property type="entry name" value="Ser/Thr_kinase_AS"/>
</dbReference>
<keyword evidence="6" id="KW-0479">Metal-binding</keyword>
<keyword evidence="3" id="KW-0723">Serine/threonine-protein kinase</keyword>
<evidence type="ECO:0000256" key="18">
    <source>
        <dbReference type="SAM" id="MobiDB-lite"/>
    </source>
</evidence>
<dbReference type="Pfam" id="PF00130">
    <property type="entry name" value="C1_1"/>
    <property type="match status" value="2"/>
</dbReference>
<evidence type="ECO:0000256" key="5">
    <source>
        <dbReference type="ARBA" id="ARBA00022679"/>
    </source>
</evidence>
<protein>
    <recommendedName>
        <fullName evidence="2">protein kinase C</fullName>
        <ecNumber evidence="2">2.7.11.13</ecNumber>
    </recommendedName>
</protein>
<feature type="compositionally biased region" description="Low complexity" evidence="18">
    <location>
        <begin position="659"/>
        <end position="674"/>
    </location>
</feature>
<feature type="compositionally biased region" description="Basic and acidic residues" evidence="18">
    <location>
        <begin position="622"/>
        <end position="636"/>
    </location>
</feature>
<dbReference type="Gene3D" id="1.10.510.10">
    <property type="entry name" value="Transferase(Phosphotransferase) domain 1"/>
    <property type="match status" value="1"/>
</dbReference>
<evidence type="ECO:0000256" key="7">
    <source>
        <dbReference type="ARBA" id="ARBA00022737"/>
    </source>
</evidence>
<evidence type="ECO:0000256" key="6">
    <source>
        <dbReference type="ARBA" id="ARBA00022723"/>
    </source>
</evidence>
<feature type="region of interest" description="Disordered" evidence="18">
    <location>
        <begin position="68"/>
        <end position="129"/>
    </location>
</feature>
<keyword evidence="15 17" id="KW-0175">Coiled coil</keyword>
<dbReference type="GO" id="GO:0008270">
    <property type="term" value="F:zinc ion binding"/>
    <property type="evidence" value="ECO:0007669"/>
    <property type="project" value="UniProtKB-KW"/>
</dbReference>
<dbReference type="Pfam" id="PF00168">
    <property type="entry name" value="C2"/>
    <property type="match status" value="1"/>
</dbReference>
<organism evidence="24 25">
    <name type="scientific">Penicillium capsulatum</name>
    <dbReference type="NCBI Taxonomy" id="69766"/>
    <lineage>
        <taxon>Eukaryota</taxon>
        <taxon>Fungi</taxon>
        <taxon>Dikarya</taxon>
        <taxon>Ascomycota</taxon>
        <taxon>Pezizomycotina</taxon>
        <taxon>Eurotiomycetes</taxon>
        <taxon>Eurotiomycetidae</taxon>
        <taxon>Eurotiales</taxon>
        <taxon>Aspergillaceae</taxon>
        <taxon>Penicillium</taxon>
    </lineage>
</organism>
<dbReference type="InterPro" id="IPR046349">
    <property type="entry name" value="C1-like_sf"/>
</dbReference>
<evidence type="ECO:0000256" key="17">
    <source>
        <dbReference type="SAM" id="Coils"/>
    </source>
</evidence>
<dbReference type="PROSITE" id="PS51860">
    <property type="entry name" value="REM_1"/>
    <property type="match status" value="2"/>
</dbReference>
<feature type="domain" description="AGC-kinase C-terminal" evidence="22">
    <location>
        <begin position="1025"/>
        <end position="1090"/>
    </location>
</feature>
<evidence type="ECO:0000256" key="16">
    <source>
        <dbReference type="PROSITE-ProRule" id="PRU10141"/>
    </source>
</evidence>
<evidence type="ECO:0000256" key="13">
    <source>
        <dbReference type="ARBA" id="ARBA00047272"/>
    </source>
</evidence>
<evidence type="ECO:0000256" key="1">
    <source>
        <dbReference type="ARBA" id="ARBA00005490"/>
    </source>
</evidence>
<dbReference type="InterPro" id="IPR011072">
    <property type="entry name" value="HR1_rho-bd"/>
</dbReference>
<proteinExistence type="inferred from homology"/>
<feature type="region of interest" description="Disordered" evidence="18">
    <location>
        <begin position="590"/>
        <end position="737"/>
    </location>
</feature>
<evidence type="ECO:0000259" key="19">
    <source>
        <dbReference type="PROSITE" id="PS50004"/>
    </source>
</evidence>
<dbReference type="AlphaFoldDB" id="A0A9W9HRT9"/>
<dbReference type="InterPro" id="IPR017892">
    <property type="entry name" value="Pkinase_C"/>
</dbReference>
<dbReference type="FunFam" id="2.60.40.150:FF:000191">
    <property type="entry name" value="Protein kinase C"/>
    <property type="match status" value="1"/>
</dbReference>